<dbReference type="OrthoDB" id="9782620at2"/>
<dbReference type="GO" id="GO:0106300">
    <property type="term" value="P:protein-DNA covalent cross-linking repair"/>
    <property type="evidence" value="ECO:0007669"/>
    <property type="project" value="InterPro"/>
</dbReference>
<dbReference type="KEGG" id="pcor:KS4_04120"/>
<dbReference type="Pfam" id="PF02586">
    <property type="entry name" value="SRAP"/>
    <property type="match status" value="1"/>
</dbReference>
<dbReference type="EMBL" id="CP036425">
    <property type="protein sequence ID" value="QDU32380.1"/>
    <property type="molecule type" value="Genomic_DNA"/>
</dbReference>
<dbReference type="GO" id="GO:0008233">
    <property type="term" value="F:peptidase activity"/>
    <property type="evidence" value="ECO:0007669"/>
    <property type="project" value="UniProtKB-KW"/>
</dbReference>
<accession>A0A517YQ99</accession>
<dbReference type="Proteomes" id="UP000317369">
    <property type="component" value="Chromosome"/>
</dbReference>
<dbReference type="GO" id="GO:0016829">
    <property type="term" value="F:lyase activity"/>
    <property type="evidence" value="ECO:0007669"/>
    <property type="project" value="UniProtKB-KW"/>
</dbReference>
<dbReference type="AlphaFoldDB" id="A0A517YQ99"/>
<keyword evidence="4 8" id="KW-0378">Hydrolase</keyword>
<dbReference type="PANTHER" id="PTHR13604:SF0">
    <property type="entry name" value="ABASIC SITE PROCESSING PROTEIN HMCES"/>
    <property type="match status" value="1"/>
</dbReference>
<dbReference type="PANTHER" id="PTHR13604">
    <property type="entry name" value="DC12-RELATED"/>
    <property type="match status" value="1"/>
</dbReference>
<gene>
    <name evidence="9" type="primary">yedK</name>
    <name evidence="9" type="ORF">KS4_04120</name>
</gene>
<proteinExistence type="inferred from homology"/>
<keyword evidence="2 8" id="KW-0645">Protease</keyword>
<evidence type="ECO:0000313" key="9">
    <source>
        <dbReference type="EMBL" id="QDU32380.1"/>
    </source>
</evidence>
<evidence type="ECO:0000256" key="1">
    <source>
        <dbReference type="ARBA" id="ARBA00008136"/>
    </source>
</evidence>
<dbReference type="GO" id="GO:0006508">
    <property type="term" value="P:proteolysis"/>
    <property type="evidence" value="ECO:0007669"/>
    <property type="project" value="UniProtKB-KW"/>
</dbReference>
<dbReference type="InterPro" id="IPR036590">
    <property type="entry name" value="SRAP-like"/>
</dbReference>
<evidence type="ECO:0000256" key="3">
    <source>
        <dbReference type="ARBA" id="ARBA00022763"/>
    </source>
</evidence>
<dbReference type="Gene3D" id="3.90.1680.10">
    <property type="entry name" value="SOS response associated peptidase-like"/>
    <property type="match status" value="1"/>
</dbReference>
<keyword evidence="7" id="KW-0456">Lyase</keyword>
<evidence type="ECO:0000256" key="6">
    <source>
        <dbReference type="ARBA" id="ARBA00023125"/>
    </source>
</evidence>
<evidence type="ECO:0000256" key="7">
    <source>
        <dbReference type="ARBA" id="ARBA00023239"/>
    </source>
</evidence>
<protein>
    <recommendedName>
        <fullName evidence="8">Abasic site processing protein</fullName>
        <ecNumber evidence="8">3.4.-.-</ecNumber>
    </recommendedName>
</protein>
<dbReference type="SUPFAM" id="SSF143081">
    <property type="entry name" value="BB1717-like"/>
    <property type="match status" value="1"/>
</dbReference>
<dbReference type="EC" id="3.4.-.-" evidence="8"/>
<organism evidence="9 10">
    <name type="scientific">Poriferisphaera corsica</name>
    <dbReference type="NCBI Taxonomy" id="2528020"/>
    <lineage>
        <taxon>Bacteria</taxon>
        <taxon>Pseudomonadati</taxon>
        <taxon>Planctomycetota</taxon>
        <taxon>Phycisphaerae</taxon>
        <taxon>Phycisphaerales</taxon>
        <taxon>Phycisphaeraceae</taxon>
        <taxon>Poriferisphaera</taxon>
    </lineage>
</organism>
<keyword evidence="3" id="KW-0227">DNA damage</keyword>
<evidence type="ECO:0000256" key="8">
    <source>
        <dbReference type="RuleBase" id="RU364100"/>
    </source>
</evidence>
<dbReference type="GO" id="GO:0003697">
    <property type="term" value="F:single-stranded DNA binding"/>
    <property type="evidence" value="ECO:0007669"/>
    <property type="project" value="InterPro"/>
</dbReference>
<evidence type="ECO:0000256" key="4">
    <source>
        <dbReference type="ARBA" id="ARBA00022801"/>
    </source>
</evidence>
<keyword evidence="6" id="KW-0238">DNA-binding</keyword>
<evidence type="ECO:0000256" key="2">
    <source>
        <dbReference type="ARBA" id="ARBA00022670"/>
    </source>
</evidence>
<comment type="similarity">
    <text evidence="1 8">Belongs to the SOS response-associated peptidase family.</text>
</comment>
<dbReference type="InterPro" id="IPR003738">
    <property type="entry name" value="SRAP"/>
</dbReference>
<sequence>MCGRYVLTHEERALEAMLKVALSFYLKPRYNIAPTQPIPIARTDLDTKKREIAYAYWGLIPSWTKDPSIGTKMINARAETLREKPSFRGLYKLKRCLIPASGFYEWKQIVKGKKTPHYIKMLDDSLFAFAGLWDTYLDPGGAEVDTVTIITTKANEIVGELHERMPVIVPREKYNQWLDADNQTAKGLDSILAPYPADEMTYYPVSTEVNSAARDEPSFISPTSLFG</sequence>
<keyword evidence="5" id="KW-0190">Covalent protein-DNA linkage</keyword>
<reference evidence="9 10" key="1">
    <citation type="submission" date="2019-02" db="EMBL/GenBank/DDBJ databases">
        <title>Deep-cultivation of Planctomycetes and their phenomic and genomic characterization uncovers novel biology.</title>
        <authorList>
            <person name="Wiegand S."/>
            <person name="Jogler M."/>
            <person name="Boedeker C."/>
            <person name="Pinto D."/>
            <person name="Vollmers J."/>
            <person name="Rivas-Marin E."/>
            <person name="Kohn T."/>
            <person name="Peeters S.H."/>
            <person name="Heuer A."/>
            <person name="Rast P."/>
            <person name="Oberbeckmann S."/>
            <person name="Bunk B."/>
            <person name="Jeske O."/>
            <person name="Meyerdierks A."/>
            <person name="Storesund J.E."/>
            <person name="Kallscheuer N."/>
            <person name="Luecker S."/>
            <person name="Lage O.M."/>
            <person name="Pohl T."/>
            <person name="Merkel B.J."/>
            <person name="Hornburger P."/>
            <person name="Mueller R.-W."/>
            <person name="Bruemmer F."/>
            <person name="Labrenz M."/>
            <person name="Spormann A.M."/>
            <person name="Op den Camp H."/>
            <person name="Overmann J."/>
            <person name="Amann R."/>
            <person name="Jetten M.S.M."/>
            <person name="Mascher T."/>
            <person name="Medema M.H."/>
            <person name="Devos D.P."/>
            <person name="Kaster A.-K."/>
            <person name="Ovreas L."/>
            <person name="Rohde M."/>
            <person name="Galperin M.Y."/>
            <person name="Jogler C."/>
        </authorList>
    </citation>
    <scope>NUCLEOTIDE SEQUENCE [LARGE SCALE GENOMIC DNA]</scope>
    <source>
        <strain evidence="9 10">KS4</strain>
    </source>
</reference>
<keyword evidence="10" id="KW-1185">Reference proteome</keyword>
<evidence type="ECO:0000256" key="5">
    <source>
        <dbReference type="ARBA" id="ARBA00023124"/>
    </source>
</evidence>
<evidence type="ECO:0000313" key="10">
    <source>
        <dbReference type="Proteomes" id="UP000317369"/>
    </source>
</evidence>
<name>A0A517YQ99_9BACT</name>
<dbReference type="RefSeq" id="WP_145073855.1">
    <property type="nucleotide sequence ID" value="NZ_CP036425.1"/>
</dbReference>